<protein>
    <recommendedName>
        <fullName evidence="4">Gag protein</fullName>
    </recommendedName>
</protein>
<reference evidence="2 3" key="1">
    <citation type="journal article" date="2020" name="ISME J.">
        <title>Uncovering the hidden diversity of litter-decomposition mechanisms in mushroom-forming fungi.</title>
        <authorList>
            <person name="Floudas D."/>
            <person name="Bentzer J."/>
            <person name="Ahren D."/>
            <person name="Johansson T."/>
            <person name="Persson P."/>
            <person name="Tunlid A."/>
        </authorList>
    </citation>
    <scope>NUCLEOTIDE SEQUENCE [LARGE SCALE GENOMIC DNA]</scope>
    <source>
        <strain evidence="2 3">CBS 661.87</strain>
    </source>
</reference>
<dbReference type="Pfam" id="PF14223">
    <property type="entry name" value="Retrotran_gag_2"/>
    <property type="match status" value="1"/>
</dbReference>
<evidence type="ECO:0000313" key="3">
    <source>
        <dbReference type="Proteomes" id="UP000565441"/>
    </source>
</evidence>
<comment type="caution">
    <text evidence="2">The sequence shown here is derived from an EMBL/GenBank/DDBJ whole genome shotgun (WGS) entry which is preliminary data.</text>
</comment>
<gene>
    <name evidence="2" type="ORF">D9615_003639</name>
</gene>
<keyword evidence="3" id="KW-1185">Reference proteome</keyword>
<dbReference type="EMBL" id="JAACJP010000006">
    <property type="protein sequence ID" value="KAF5383868.1"/>
    <property type="molecule type" value="Genomic_DNA"/>
</dbReference>
<evidence type="ECO:0008006" key="4">
    <source>
        <dbReference type="Google" id="ProtNLM"/>
    </source>
</evidence>
<sequence>MSTTASTLADTLPSSIPKLDASGVNWAIFSIRFKDAVQAKGFWGHFSGATARVVIPTGTTATAAQEIEIAKWEKDECAAKSLLTQKIPDSALMRVHKKPTVKERWDAIVAEYTDKGAYAQTELRTKFLESKCPDKGDVRDFLDALAMQHEKLATVGVEISDADYRSTTVLSSLPISLSNFVSGQLAGARQYAASKTIVPDALISMICEESDRQRAQRTRRTPAKSRESDRDEAMAFTPGKANPKWKEKHISKINSR</sequence>
<proteinExistence type="predicted"/>
<feature type="compositionally biased region" description="Basic and acidic residues" evidence="1">
    <location>
        <begin position="224"/>
        <end position="233"/>
    </location>
</feature>
<name>A0A8H5HI99_9AGAR</name>
<evidence type="ECO:0000256" key="1">
    <source>
        <dbReference type="SAM" id="MobiDB-lite"/>
    </source>
</evidence>
<accession>A0A8H5HI99</accession>
<dbReference type="OrthoDB" id="3263038at2759"/>
<dbReference type="AlphaFoldDB" id="A0A8H5HI99"/>
<organism evidence="2 3">
    <name type="scientific">Tricholomella constricta</name>
    <dbReference type="NCBI Taxonomy" id="117010"/>
    <lineage>
        <taxon>Eukaryota</taxon>
        <taxon>Fungi</taxon>
        <taxon>Dikarya</taxon>
        <taxon>Basidiomycota</taxon>
        <taxon>Agaricomycotina</taxon>
        <taxon>Agaricomycetes</taxon>
        <taxon>Agaricomycetidae</taxon>
        <taxon>Agaricales</taxon>
        <taxon>Tricholomatineae</taxon>
        <taxon>Lyophyllaceae</taxon>
        <taxon>Tricholomella</taxon>
    </lineage>
</organism>
<evidence type="ECO:0000313" key="2">
    <source>
        <dbReference type="EMBL" id="KAF5383868.1"/>
    </source>
</evidence>
<dbReference type="Proteomes" id="UP000565441">
    <property type="component" value="Unassembled WGS sequence"/>
</dbReference>
<feature type="region of interest" description="Disordered" evidence="1">
    <location>
        <begin position="209"/>
        <end position="256"/>
    </location>
</feature>